<organism evidence="2 3">
    <name type="scientific">Brassica campestris</name>
    <name type="common">Field mustard</name>
    <dbReference type="NCBI Taxonomy" id="3711"/>
    <lineage>
        <taxon>Eukaryota</taxon>
        <taxon>Viridiplantae</taxon>
        <taxon>Streptophyta</taxon>
        <taxon>Embryophyta</taxon>
        <taxon>Tracheophyta</taxon>
        <taxon>Spermatophyta</taxon>
        <taxon>Magnoliopsida</taxon>
        <taxon>eudicotyledons</taxon>
        <taxon>Gunneridae</taxon>
        <taxon>Pentapetalae</taxon>
        <taxon>rosids</taxon>
        <taxon>malvids</taxon>
        <taxon>Brassicales</taxon>
        <taxon>Brassicaceae</taxon>
        <taxon>Brassiceae</taxon>
        <taxon>Brassica</taxon>
    </lineage>
</organism>
<accession>A0A8D9HYA6</accession>
<protein>
    <submittedName>
        <fullName evidence="2">Uncharacterized protein</fullName>
    </submittedName>
</protein>
<dbReference type="Proteomes" id="UP000694005">
    <property type="component" value="Chromosome A04"/>
</dbReference>
<evidence type="ECO:0000313" key="3">
    <source>
        <dbReference type="Proteomes" id="UP000694005"/>
    </source>
</evidence>
<sequence length="124" mass="14463">AKSLYCHVLLPNRCVAVGHFFCCWLLRCHASNLYLQPLSDKYDFTQVSFVCSHWAVHNYTPRFGLCLEQMWVMEYQTRQWFSSDQLADAINQLGFMSFLILSGRLCLHGIEGTLFALFKILMKE</sequence>
<feature type="non-terminal residue" evidence="2">
    <location>
        <position position="1"/>
    </location>
</feature>
<reference evidence="2 3" key="1">
    <citation type="submission" date="2021-07" db="EMBL/GenBank/DDBJ databases">
        <authorList>
            <consortium name="Genoscope - CEA"/>
            <person name="William W."/>
        </authorList>
    </citation>
    <scope>NUCLEOTIDE SEQUENCE [LARGE SCALE GENOMIC DNA]</scope>
</reference>
<proteinExistence type="predicted"/>
<feature type="chain" id="PRO_5034195545" evidence="1">
    <location>
        <begin position="31"/>
        <end position="124"/>
    </location>
</feature>
<gene>
    <name evidence="2" type="ORF">BRAPAZ1V2_A04P30440.2</name>
</gene>
<name>A0A8D9HYA6_BRACM</name>
<dbReference type="EMBL" id="LS974620">
    <property type="protein sequence ID" value="CAG7908143.1"/>
    <property type="molecule type" value="Genomic_DNA"/>
</dbReference>
<evidence type="ECO:0000256" key="1">
    <source>
        <dbReference type="SAM" id="SignalP"/>
    </source>
</evidence>
<dbReference type="AlphaFoldDB" id="A0A8D9HYA6"/>
<keyword evidence="1" id="KW-0732">Signal</keyword>
<dbReference type="Gramene" id="A04p30440.2_BraZ1">
    <property type="protein sequence ID" value="A04p30440.2_BraZ1.CDS.1"/>
    <property type="gene ID" value="A04g30440.2_BraZ1"/>
</dbReference>
<feature type="signal peptide" evidence="1">
    <location>
        <begin position="1"/>
        <end position="30"/>
    </location>
</feature>
<evidence type="ECO:0000313" key="2">
    <source>
        <dbReference type="EMBL" id="CAG7908143.1"/>
    </source>
</evidence>